<feature type="compositionally biased region" description="Basic and acidic residues" evidence="8">
    <location>
        <begin position="502"/>
        <end position="513"/>
    </location>
</feature>
<comment type="pathway">
    <text evidence="1">Purine metabolism; IMP biosynthesis via de novo pathway; N(1)-(5-phospho-D-ribosyl)glycinamide from 5-phospho-alpha-D-ribose 1-diphosphate: step 1/2.</text>
</comment>
<dbReference type="AlphaFoldDB" id="A0A0A2VFN9"/>
<evidence type="ECO:0000256" key="6">
    <source>
        <dbReference type="ARBA" id="ARBA00022755"/>
    </source>
</evidence>
<evidence type="ECO:0000313" key="11">
    <source>
        <dbReference type="Proteomes" id="UP000030106"/>
    </source>
</evidence>
<dbReference type="Pfam" id="PF13522">
    <property type="entry name" value="GATase_6"/>
    <property type="match status" value="1"/>
</dbReference>
<evidence type="ECO:0000256" key="4">
    <source>
        <dbReference type="ARBA" id="ARBA00022676"/>
    </source>
</evidence>
<dbReference type="PROSITE" id="PS51278">
    <property type="entry name" value="GATASE_TYPE_2"/>
    <property type="match status" value="1"/>
</dbReference>
<evidence type="ECO:0000313" key="10">
    <source>
        <dbReference type="EMBL" id="KGQ06398.1"/>
    </source>
</evidence>
<keyword evidence="4 10" id="KW-0328">Glycosyltransferase</keyword>
<dbReference type="InterPro" id="IPR005854">
    <property type="entry name" value="PurF"/>
</dbReference>
<name>A0A0A2VFN9_BEABA</name>
<protein>
    <recommendedName>
        <fullName evidence="3">amidophosphoribosyltransferase</fullName>
        <ecNumber evidence="3">2.4.2.14</ecNumber>
    </recommendedName>
</protein>
<evidence type="ECO:0000256" key="3">
    <source>
        <dbReference type="ARBA" id="ARBA00011941"/>
    </source>
</evidence>
<dbReference type="InterPro" id="IPR000836">
    <property type="entry name" value="PRTase_dom"/>
</dbReference>
<feature type="domain" description="Glutamine amidotransferase type-2" evidence="9">
    <location>
        <begin position="2"/>
        <end position="239"/>
    </location>
</feature>
<evidence type="ECO:0000256" key="1">
    <source>
        <dbReference type="ARBA" id="ARBA00005209"/>
    </source>
</evidence>
<feature type="region of interest" description="Disordered" evidence="8">
    <location>
        <begin position="494"/>
        <end position="517"/>
    </location>
</feature>
<dbReference type="HAMAP" id="MF_01931">
    <property type="entry name" value="PurF"/>
    <property type="match status" value="1"/>
</dbReference>
<dbReference type="Gene3D" id="3.40.50.2020">
    <property type="match status" value="1"/>
</dbReference>
<comment type="similarity">
    <text evidence="2">In the C-terminal section; belongs to the purine/pyrimidine phosphoribosyltransferase family.</text>
</comment>
<evidence type="ECO:0000256" key="7">
    <source>
        <dbReference type="ARBA" id="ARBA00022962"/>
    </source>
</evidence>
<dbReference type="OrthoDB" id="191723at2759"/>
<dbReference type="InterPro" id="IPR029055">
    <property type="entry name" value="Ntn_hydrolases_N"/>
</dbReference>
<comment type="caution">
    <text evidence="10">The sequence shown here is derived from an EMBL/GenBank/DDBJ whole genome shotgun (WGS) entry which is preliminary data.</text>
</comment>
<organism evidence="10 11">
    <name type="scientific">Beauveria bassiana D1-5</name>
    <dbReference type="NCBI Taxonomy" id="1245745"/>
    <lineage>
        <taxon>Eukaryota</taxon>
        <taxon>Fungi</taxon>
        <taxon>Dikarya</taxon>
        <taxon>Ascomycota</taxon>
        <taxon>Pezizomycotina</taxon>
        <taxon>Sordariomycetes</taxon>
        <taxon>Hypocreomycetidae</taxon>
        <taxon>Hypocreales</taxon>
        <taxon>Cordycipitaceae</taxon>
        <taxon>Beauveria</taxon>
    </lineage>
</organism>
<dbReference type="NCBIfam" id="TIGR01134">
    <property type="entry name" value="purF"/>
    <property type="match status" value="1"/>
</dbReference>
<dbReference type="STRING" id="1245745.A0A0A2VFN9"/>
<evidence type="ECO:0000256" key="2">
    <source>
        <dbReference type="ARBA" id="ARBA00010138"/>
    </source>
</evidence>
<dbReference type="Gene3D" id="3.60.20.10">
    <property type="entry name" value="Glutamine Phosphoribosylpyrophosphate, subunit 1, domain 1"/>
    <property type="match status" value="1"/>
</dbReference>
<sequence>MCGISAILLGDVKATTAAVELHESIYYLQHDAAGITVCQGGRLYQMKGNGMASKVFQEPALLADNLPGYEGIAHVRYPTAGTSSASEAQPFYDSPFGLSLAVNGNLVNSEELRVFLDLEARRHVNTDSDSELLLNVYAHALHELGKARANADDIFAGLRDVYTRCKGGFACVAMITGFGILGFRDENGIRPLCLGSRPSSTVQGALDYFMASESVALTQLGFTNIVDILPGQAVFIQKGGKPQFRQIVPMKSYTPDIFEFVYFSRPDSTSDGISVHRSRQNMGYKLADKVKEILGEKGVDEIDVVIPIPETSNTSASVLASCLNKPLSNAFVKNRYTFRTFIMPGQKARQQGIRRKLSPIQVEFRDKVVLLVDDSIVRGNTSREIVLMSREAGAKKVILASCSPEITHPHVYGIDLADPGQSPELVAHGKTRQQIAKEIGADELIYQSLDDLKAACLEAIEGETQIKDFEVGVFSGKYQTDVPESYFQHLSELRASKGQKRKPADEAGPDSKKLTVIANGGPVNVRSSEATEREPMTSQEDIRPSSQEILGQNIAPLIRLFCVLGTQAMGELKKGEEEMQTATATNDFYAAKRRSFPFKTSGGRRRKGHGRQLAGPERDRTRSKHIRKPTSRLASHRLRTRGIALMKYAGEHYSVPDVQDLIPQEDARDA</sequence>
<dbReference type="EC" id="2.4.2.14" evidence="3"/>
<accession>A0A0A2VFN9</accession>
<evidence type="ECO:0000259" key="9">
    <source>
        <dbReference type="PROSITE" id="PS51278"/>
    </source>
</evidence>
<evidence type="ECO:0000256" key="8">
    <source>
        <dbReference type="SAM" id="MobiDB-lite"/>
    </source>
</evidence>
<dbReference type="HOGENOM" id="CLU_022389_2_1_1"/>
<gene>
    <name evidence="10" type="ORF">BBAD15_g8283</name>
</gene>
<reference evidence="10 11" key="1">
    <citation type="submission" date="2012-10" db="EMBL/GenBank/DDBJ databases">
        <title>Genome sequencing and analysis of entomopathogenic fungi Beauveria bassiana D1-5.</title>
        <authorList>
            <person name="Li Q."/>
            <person name="Wang L."/>
            <person name="Zhang Z."/>
            <person name="Wang Q."/>
            <person name="Ren J."/>
            <person name="Wang M."/>
            <person name="Xu W."/>
            <person name="Wang J."/>
            <person name="Lu Y."/>
            <person name="Du Q."/>
            <person name="Sun Z."/>
        </authorList>
    </citation>
    <scope>NUCLEOTIDE SEQUENCE [LARGE SCALE GENOMIC DNA]</scope>
    <source>
        <strain evidence="10 11">D1-5</strain>
    </source>
</reference>
<evidence type="ECO:0000256" key="5">
    <source>
        <dbReference type="ARBA" id="ARBA00022679"/>
    </source>
</evidence>
<feature type="region of interest" description="Disordered" evidence="8">
    <location>
        <begin position="598"/>
        <end position="633"/>
    </location>
</feature>
<dbReference type="UniPathway" id="UPA00074">
    <property type="reaction ID" value="UER00124"/>
</dbReference>
<dbReference type="EMBL" id="ANFO01000821">
    <property type="protein sequence ID" value="KGQ06398.1"/>
    <property type="molecule type" value="Genomic_DNA"/>
</dbReference>
<keyword evidence="7" id="KW-0315">Glutamine amidotransferase</keyword>
<keyword evidence="6" id="KW-0658">Purine biosynthesis</keyword>
<dbReference type="PANTHER" id="PTHR11907">
    <property type="entry name" value="AMIDOPHOSPHORIBOSYLTRANSFERASE"/>
    <property type="match status" value="1"/>
</dbReference>
<feature type="compositionally biased region" description="Basic residues" evidence="8">
    <location>
        <begin position="598"/>
        <end position="610"/>
    </location>
</feature>
<dbReference type="GO" id="GO:0006189">
    <property type="term" value="P:'de novo' IMP biosynthetic process"/>
    <property type="evidence" value="ECO:0007669"/>
    <property type="project" value="UniProtKB-UniPathway"/>
</dbReference>
<dbReference type="GO" id="GO:0009113">
    <property type="term" value="P:purine nucleobase biosynthetic process"/>
    <property type="evidence" value="ECO:0007669"/>
    <property type="project" value="InterPro"/>
</dbReference>
<proteinExistence type="inferred from homology"/>
<dbReference type="GO" id="GO:0004044">
    <property type="term" value="F:amidophosphoribosyltransferase activity"/>
    <property type="evidence" value="ECO:0007669"/>
    <property type="project" value="UniProtKB-EC"/>
</dbReference>
<dbReference type="CDD" id="cd06223">
    <property type="entry name" value="PRTases_typeI"/>
    <property type="match status" value="1"/>
</dbReference>
<dbReference type="InterPro" id="IPR017932">
    <property type="entry name" value="GATase_2_dom"/>
</dbReference>
<dbReference type="eggNOG" id="KOG0572">
    <property type="taxonomic scope" value="Eukaryota"/>
</dbReference>
<dbReference type="InterPro" id="IPR029057">
    <property type="entry name" value="PRTase-like"/>
</dbReference>
<dbReference type="SUPFAM" id="SSF56235">
    <property type="entry name" value="N-terminal nucleophile aminohydrolases (Ntn hydrolases)"/>
    <property type="match status" value="1"/>
</dbReference>
<dbReference type="Proteomes" id="UP000030106">
    <property type="component" value="Unassembled WGS sequence"/>
</dbReference>
<dbReference type="GO" id="GO:0046083">
    <property type="term" value="P:adenine metabolic process"/>
    <property type="evidence" value="ECO:0007669"/>
    <property type="project" value="EnsemblFungi"/>
</dbReference>
<keyword evidence="5 10" id="KW-0808">Transferase</keyword>
<dbReference type="SUPFAM" id="SSF53271">
    <property type="entry name" value="PRTase-like"/>
    <property type="match status" value="1"/>
</dbReference>
<feature type="compositionally biased region" description="Basic residues" evidence="8">
    <location>
        <begin position="621"/>
        <end position="633"/>
    </location>
</feature>